<dbReference type="PANTHER" id="PTHR43180:SF80">
    <property type="entry name" value="NAD(P)-BINDING PROTEIN"/>
    <property type="match status" value="1"/>
</dbReference>
<gene>
    <name evidence="5" type="ORF">QBC37DRAFT_428076</name>
</gene>
<evidence type="ECO:0000256" key="1">
    <source>
        <dbReference type="ARBA" id="ARBA00006484"/>
    </source>
</evidence>
<evidence type="ECO:0000256" key="3">
    <source>
        <dbReference type="ARBA" id="ARBA00023002"/>
    </source>
</evidence>
<dbReference type="PRINTS" id="PR00080">
    <property type="entry name" value="SDRFAMILY"/>
</dbReference>
<evidence type="ECO:0000313" key="5">
    <source>
        <dbReference type="EMBL" id="KAK4210834.1"/>
    </source>
</evidence>
<comment type="caution">
    <text evidence="5">The sequence shown here is derived from an EMBL/GenBank/DDBJ whole genome shotgun (WGS) entry which is preliminary data.</text>
</comment>
<dbReference type="EMBL" id="MU858164">
    <property type="protein sequence ID" value="KAK4210834.1"/>
    <property type="molecule type" value="Genomic_DNA"/>
</dbReference>
<dbReference type="PRINTS" id="PR00081">
    <property type="entry name" value="GDHRDH"/>
</dbReference>
<sequence length="331" mass="35033">MGSFPPPGSLAITDDDIPSLEGEVAIITGGGSGIGLAAVRLLATKGAQVFVLDLNEPDAHTIPLAPAGENPLPDKATFIRCDVSSWQDLRSAFATAASQVGRIDIAIANAGVSEEYDYFADQLDDANGDLLEPGHAVIDVNFRGVVNFVKLAVHHMRKQESPAIAGRPRGRIVITASATAYAPEQNLPVYSASKLATIGLVRGLRSTLITQDITINAVAPAATITKLLPQNLATPLMAAGLPVSSAESVGRALVFSATAEQKRRVEDYGKDTSGSGLGNNGPWNGRTILTLGDQYTELEEEYARLRPAWFGEENSTLTRKQQAATDFRQLG</sequence>
<dbReference type="PROSITE" id="PS00061">
    <property type="entry name" value="ADH_SHORT"/>
    <property type="match status" value="1"/>
</dbReference>
<dbReference type="Pfam" id="PF00106">
    <property type="entry name" value="adh_short"/>
    <property type="match status" value="1"/>
</dbReference>
<dbReference type="PANTHER" id="PTHR43180">
    <property type="entry name" value="3-OXOACYL-(ACYL-CARRIER-PROTEIN) REDUCTASE (AFU_ORTHOLOGUE AFUA_6G11210)"/>
    <property type="match status" value="1"/>
</dbReference>
<keyword evidence="6" id="KW-1185">Reference proteome</keyword>
<dbReference type="InterPro" id="IPR020904">
    <property type="entry name" value="Sc_DH/Rdtase_CS"/>
</dbReference>
<accession>A0AAN7B5A9</accession>
<reference evidence="5" key="2">
    <citation type="submission" date="2023-05" db="EMBL/GenBank/DDBJ databases">
        <authorList>
            <consortium name="Lawrence Berkeley National Laboratory"/>
            <person name="Steindorff A."/>
            <person name="Hensen N."/>
            <person name="Bonometti L."/>
            <person name="Westerberg I."/>
            <person name="Brannstrom I.O."/>
            <person name="Guillou S."/>
            <person name="Cros-Aarteil S."/>
            <person name="Calhoun S."/>
            <person name="Haridas S."/>
            <person name="Kuo A."/>
            <person name="Mondo S."/>
            <person name="Pangilinan J."/>
            <person name="Riley R."/>
            <person name="Labutti K."/>
            <person name="Andreopoulos B."/>
            <person name="Lipzen A."/>
            <person name="Chen C."/>
            <person name="Yanf M."/>
            <person name="Daum C."/>
            <person name="Ng V."/>
            <person name="Clum A."/>
            <person name="Ohm R."/>
            <person name="Martin F."/>
            <person name="Silar P."/>
            <person name="Natvig D."/>
            <person name="Lalanne C."/>
            <person name="Gautier V."/>
            <person name="Ament-Velasquez S.L."/>
            <person name="Kruys A."/>
            <person name="Hutchinson M.I."/>
            <person name="Powell A.J."/>
            <person name="Barry K."/>
            <person name="Miller A.N."/>
            <person name="Grigoriev I.V."/>
            <person name="Debuchy R."/>
            <person name="Gladieux P."/>
            <person name="Thoren M.H."/>
            <person name="Johannesson H."/>
        </authorList>
    </citation>
    <scope>NUCLEOTIDE SEQUENCE</scope>
    <source>
        <strain evidence="5">PSN293</strain>
    </source>
</reference>
<dbReference type="SUPFAM" id="SSF51735">
    <property type="entry name" value="NAD(P)-binding Rossmann-fold domains"/>
    <property type="match status" value="1"/>
</dbReference>
<protein>
    <submittedName>
        <fullName evidence="5">Uncharacterized protein</fullName>
    </submittedName>
</protein>
<evidence type="ECO:0000313" key="6">
    <source>
        <dbReference type="Proteomes" id="UP001301769"/>
    </source>
</evidence>
<comment type="similarity">
    <text evidence="1 4">Belongs to the short-chain dehydrogenases/reductases (SDR) family.</text>
</comment>
<organism evidence="5 6">
    <name type="scientific">Rhypophila decipiens</name>
    <dbReference type="NCBI Taxonomy" id="261697"/>
    <lineage>
        <taxon>Eukaryota</taxon>
        <taxon>Fungi</taxon>
        <taxon>Dikarya</taxon>
        <taxon>Ascomycota</taxon>
        <taxon>Pezizomycotina</taxon>
        <taxon>Sordariomycetes</taxon>
        <taxon>Sordariomycetidae</taxon>
        <taxon>Sordariales</taxon>
        <taxon>Naviculisporaceae</taxon>
        <taxon>Rhypophila</taxon>
    </lineage>
</organism>
<dbReference type="AlphaFoldDB" id="A0AAN7B5A9"/>
<dbReference type="GO" id="GO:0016491">
    <property type="term" value="F:oxidoreductase activity"/>
    <property type="evidence" value="ECO:0007669"/>
    <property type="project" value="UniProtKB-KW"/>
</dbReference>
<reference evidence="5" key="1">
    <citation type="journal article" date="2023" name="Mol. Phylogenet. Evol.">
        <title>Genome-scale phylogeny and comparative genomics of the fungal order Sordariales.</title>
        <authorList>
            <person name="Hensen N."/>
            <person name="Bonometti L."/>
            <person name="Westerberg I."/>
            <person name="Brannstrom I.O."/>
            <person name="Guillou S."/>
            <person name="Cros-Aarteil S."/>
            <person name="Calhoun S."/>
            <person name="Haridas S."/>
            <person name="Kuo A."/>
            <person name="Mondo S."/>
            <person name="Pangilinan J."/>
            <person name="Riley R."/>
            <person name="LaButti K."/>
            <person name="Andreopoulos B."/>
            <person name="Lipzen A."/>
            <person name="Chen C."/>
            <person name="Yan M."/>
            <person name="Daum C."/>
            <person name="Ng V."/>
            <person name="Clum A."/>
            <person name="Steindorff A."/>
            <person name="Ohm R.A."/>
            <person name="Martin F."/>
            <person name="Silar P."/>
            <person name="Natvig D.O."/>
            <person name="Lalanne C."/>
            <person name="Gautier V."/>
            <person name="Ament-Velasquez S.L."/>
            <person name="Kruys A."/>
            <person name="Hutchinson M.I."/>
            <person name="Powell A.J."/>
            <person name="Barry K."/>
            <person name="Miller A.N."/>
            <person name="Grigoriev I.V."/>
            <person name="Debuchy R."/>
            <person name="Gladieux P."/>
            <person name="Hiltunen Thoren M."/>
            <person name="Johannesson H."/>
        </authorList>
    </citation>
    <scope>NUCLEOTIDE SEQUENCE</scope>
    <source>
        <strain evidence="5">PSN293</strain>
    </source>
</reference>
<dbReference type="InterPro" id="IPR002347">
    <property type="entry name" value="SDR_fam"/>
</dbReference>
<dbReference type="Gene3D" id="3.40.50.720">
    <property type="entry name" value="NAD(P)-binding Rossmann-like Domain"/>
    <property type="match status" value="1"/>
</dbReference>
<keyword evidence="2" id="KW-0521">NADP</keyword>
<evidence type="ECO:0000256" key="4">
    <source>
        <dbReference type="RuleBase" id="RU000363"/>
    </source>
</evidence>
<keyword evidence="3" id="KW-0560">Oxidoreductase</keyword>
<name>A0AAN7B5A9_9PEZI</name>
<evidence type="ECO:0000256" key="2">
    <source>
        <dbReference type="ARBA" id="ARBA00022857"/>
    </source>
</evidence>
<dbReference type="InterPro" id="IPR036291">
    <property type="entry name" value="NAD(P)-bd_dom_sf"/>
</dbReference>
<dbReference type="Proteomes" id="UP001301769">
    <property type="component" value="Unassembled WGS sequence"/>
</dbReference>
<proteinExistence type="inferred from homology"/>